<dbReference type="PROSITE" id="PS51186">
    <property type="entry name" value="GNAT"/>
    <property type="match status" value="1"/>
</dbReference>
<dbReference type="EMBL" id="JAARWN010000001">
    <property type="protein sequence ID" value="MBC1935488.1"/>
    <property type="molecule type" value="Genomic_DNA"/>
</dbReference>
<name>A0A7X0Y247_9LIST</name>
<dbReference type="Gene3D" id="3.40.630.30">
    <property type="match status" value="1"/>
</dbReference>
<dbReference type="Proteomes" id="UP000535908">
    <property type="component" value="Unassembled WGS sequence"/>
</dbReference>
<keyword evidence="2" id="KW-0808">Transferase</keyword>
<feature type="domain" description="N-acetyltransferase" evidence="1">
    <location>
        <begin position="6"/>
        <end position="160"/>
    </location>
</feature>
<reference evidence="2 3" key="1">
    <citation type="submission" date="2020-03" db="EMBL/GenBank/DDBJ databases">
        <title>Soil Listeria distribution.</title>
        <authorList>
            <person name="Liao J."/>
            <person name="Wiedmann M."/>
        </authorList>
    </citation>
    <scope>NUCLEOTIDE SEQUENCE [LARGE SCALE GENOMIC DNA]</scope>
    <source>
        <strain evidence="2 3">FSL L7-0741</strain>
    </source>
</reference>
<dbReference type="AlphaFoldDB" id="A0A7X0Y247"/>
<comment type="caution">
    <text evidence="2">The sequence shown here is derived from an EMBL/GenBank/DDBJ whole genome shotgun (WGS) entry which is preliminary data.</text>
</comment>
<dbReference type="Pfam" id="PF13302">
    <property type="entry name" value="Acetyltransf_3"/>
    <property type="match status" value="1"/>
</dbReference>
<gene>
    <name evidence="2" type="ORF">HCA69_03860</name>
</gene>
<dbReference type="RefSeq" id="WP_185525547.1">
    <property type="nucleotide sequence ID" value="NZ_JAARWN010000001.1"/>
</dbReference>
<dbReference type="SUPFAM" id="SSF55729">
    <property type="entry name" value="Acyl-CoA N-acyltransferases (Nat)"/>
    <property type="match status" value="1"/>
</dbReference>
<dbReference type="PANTHER" id="PTHR43415:SF3">
    <property type="entry name" value="GNAT-FAMILY ACETYLTRANSFERASE"/>
    <property type="match status" value="1"/>
</dbReference>
<sequence length="179" mass="20595">MAEEKGIIRPIRMEDVEVMHAWEHDEEIATASGIIKPRSLEVFQAAYAKYFLKVSDSLRLFSITLGGRVIGRAELGLIDRENGNAAFGIVIGDKSCWGKGYGKQAICDLLGWAFEELHLHKIYCEVYTFNDRSMNMMRSIGFHQDGVLREHEYFNGKYHDVAVFSILQSEYNKNKRIRR</sequence>
<evidence type="ECO:0000313" key="2">
    <source>
        <dbReference type="EMBL" id="MBC1935488.1"/>
    </source>
</evidence>
<protein>
    <submittedName>
        <fullName evidence="2">GNAT family N-acetyltransferase</fullName>
    </submittedName>
</protein>
<dbReference type="InterPro" id="IPR000182">
    <property type="entry name" value="GNAT_dom"/>
</dbReference>
<dbReference type="GO" id="GO:0016747">
    <property type="term" value="F:acyltransferase activity, transferring groups other than amino-acyl groups"/>
    <property type="evidence" value="ECO:0007669"/>
    <property type="project" value="InterPro"/>
</dbReference>
<proteinExistence type="predicted"/>
<accession>A0A7X0Y247</accession>
<dbReference type="PANTHER" id="PTHR43415">
    <property type="entry name" value="SPERMIDINE N(1)-ACETYLTRANSFERASE"/>
    <property type="match status" value="1"/>
</dbReference>
<evidence type="ECO:0000259" key="1">
    <source>
        <dbReference type="PROSITE" id="PS51186"/>
    </source>
</evidence>
<evidence type="ECO:0000313" key="3">
    <source>
        <dbReference type="Proteomes" id="UP000535908"/>
    </source>
</evidence>
<dbReference type="InterPro" id="IPR016181">
    <property type="entry name" value="Acyl_CoA_acyltransferase"/>
</dbReference>
<organism evidence="2 3">
    <name type="scientific">Listeria grandensis</name>
    <dbReference type="NCBI Taxonomy" id="1494963"/>
    <lineage>
        <taxon>Bacteria</taxon>
        <taxon>Bacillati</taxon>
        <taxon>Bacillota</taxon>
        <taxon>Bacilli</taxon>
        <taxon>Bacillales</taxon>
        <taxon>Listeriaceae</taxon>
        <taxon>Listeria</taxon>
    </lineage>
</organism>